<dbReference type="Proteomes" id="UP001279734">
    <property type="component" value="Unassembled WGS sequence"/>
</dbReference>
<keyword evidence="2" id="KW-1185">Reference proteome</keyword>
<name>A0AAD3XVJ4_NEPGR</name>
<dbReference type="EMBL" id="BSYO01000018">
    <property type="protein sequence ID" value="GMH17806.1"/>
    <property type="molecule type" value="Genomic_DNA"/>
</dbReference>
<dbReference type="AlphaFoldDB" id="A0AAD3XVJ4"/>
<evidence type="ECO:0000313" key="1">
    <source>
        <dbReference type="EMBL" id="GMH17806.1"/>
    </source>
</evidence>
<proteinExistence type="predicted"/>
<comment type="caution">
    <text evidence="1">The sequence shown here is derived from an EMBL/GenBank/DDBJ whole genome shotgun (WGS) entry which is preliminary data.</text>
</comment>
<protein>
    <submittedName>
        <fullName evidence="1">Uncharacterized protein</fullName>
    </submittedName>
</protein>
<gene>
    <name evidence="1" type="ORF">Nepgr_019647</name>
</gene>
<sequence>MPFGALEWKSTCSYGCWTRDVAEMGQSAKVGQLAEREIIGLPFWAEVEINRGLWVPDRDVIEEDDNDELRRMVVLA</sequence>
<reference evidence="1" key="1">
    <citation type="submission" date="2023-05" db="EMBL/GenBank/DDBJ databases">
        <title>Nepenthes gracilis genome sequencing.</title>
        <authorList>
            <person name="Fukushima K."/>
        </authorList>
    </citation>
    <scope>NUCLEOTIDE SEQUENCE</scope>
    <source>
        <strain evidence="1">SING2019-196</strain>
    </source>
</reference>
<evidence type="ECO:0000313" key="2">
    <source>
        <dbReference type="Proteomes" id="UP001279734"/>
    </source>
</evidence>
<accession>A0AAD3XVJ4</accession>
<organism evidence="1 2">
    <name type="scientific">Nepenthes gracilis</name>
    <name type="common">Slender pitcher plant</name>
    <dbReference type="NCBI Taxonomy" id="150966"/>
    <lineage>
        <taxon>Eukaryota</taxon>
        <taxon>Viridiplantae</taxon>
        <taxon>Streptophyta</taxon>
        <taxon>Embryophyta</taxon>
        <taxon>Tracheophyta</taxon>
        <taxon>Spermatophyta</taxon>
        <taxon>Magnoliopsida</taxon>
        <taxon>eudicotyledons</taxon>
        <taxon>Gunneridae</taxon>
        <taxon>Pentapetalae</taxon>
        <taxon>Caryophyllales</taxon>
        <taxon>Nepenthaceae</taxon>
        <taxon>Nepenthes</taxon>
    </lineage>
</organism>